<dbReference type="EMBL" id="NSFD01000055">
    <property type="protein sequence ID" value="PBA23827.1"/>
    <property type="molecule type" value="Genomic_DNA"/>
</dbReference>
<sequence>MDLAASAVDIVDLDQPAMQEVNECACGMRRTVLRSWELSPAPGRALARLREAHREEYEHYLDQERASSLAVFEEKWSAHLAGDHGGRDG</sequence>
<comment type="caution">
    <text evidence="1">The sequence shown here is derived from an EMBL/GenBank/DDBJ whole genome shotgun (WGS) entry which is preliminary data.</text>
</comment>
<accession>A0A2A2ZBB5</accession>
<dbReference type="AlphaFoldDB" id="A0A2A2ZBB5"/>
<organism evidence="1 2">
    <name type="scientific">Mycobacterium avium</name>
    <dbReference type="NCBI Taxonomy" id="1764"/>
    <lineage>
        <taxon>Bacteria</taxon>
        <taxon>Bacillati</taxon>
        <taxon>Actinomycetota</taxon>
        <taxon>Actinomycetes</taxon>
        <taxon>Mycobacteriales</taxon>
        <taxon>Mycobacteriaceae</taxon>
        <taxon>Mycobacterium</taxon>
        <taxon>Mycobacterium avium complex (MAC)</taxon>
    </lineage>
</organism>
<dbReference type="Proteomes" id="UP000217768">
    <property type="component" value="Unassembled WGS sequence"/>
</dbReference>
<proteinExistence type="predicted"/>
<reference evidence="1 2" key="1">
    <citation type="submission" date="2017-08" db="EMBL/GenBank/DDBJ databases">
        <title>Phylogenetic analysis of Mycobacterium avium complex whole genomes.</title>
        <authorList>
            <person name="Caverly L.J."/>
            <person name="Spilker T."/>
            <person name="Lipuma J."/>
        </authorList>
    </citation>
    <scope>NUCLEOTIDE SEQUENCE [LARGE SCALE GENOMIC DNA]</scope>
    <source>
        <strain evidence="1 2">FLAC0165</strain>
    </source>
</reference>
<evidence type="ECO:0000313" key="1">
    <source>
        <dbReference type="EMBL" id="PBA23827.1"/>
    </source>
</evidence>
<name>A0A2A2ZBB5_MYCAV</name>
<gene>
    <name evidence="1" type="ORF">CKJ66_26775</name>
</gene>
<protein>
    <submittedName>
        <fullName evidence="1">Uncharacterized protein</fullName>
    </submittedName>
</protein>
<dbReference type="RefSeq" id="WP_095795216.1">
    <property type="nucleotide sequence ID" value="NZ_NSFD01000055.1"/>
</dbReference>
<evidence type="ECO:0000313" key="2">
    <source>
        <dbReference type="Proteomes" id="UP000217768"/>
    </source>
</evidence>